<comment type="caution">
    <text evidence="1">The sequence shown here is derived from an EMBL/GenBank/DDBJ whole genome shotgun (WGS) entry which is preliminary data.</text>
</comment>
<dbReference type="Gene3D" id="2.60.120.10">
    <property type="entry name" value="Jelly Rolls"/>
    <property type="match status" value="1"/>
</dbReference>
<accession>A0ABP9CZQ4</accession>
<keyword evidence="2" id="KW-1185">Reference proteome</keyword>
<evidence type="ECO:0000313" key="1">
    <source>
        <dbReference type="EMBL" id="GAA4823085.1"/>
    </source>
</evidence>
<dbReference type="Pfam" id="PF06249">
    <property type="entry name" value="EutQ"/>
    <property type="match status" value="1"/>
</dbReference>
<dbReference type="InterPro" id="IPR014710">
    <property type="entry name" value="RmlC-like_jellyroll"/>
</dbReference>
<dbReference type="InterPro" id="IPR010424">
    <property type="entry name" value="EutQ"/>
</dbReference>
<protein>
    <recommendedName>
        <fullName evidence="3">Cupin</fullName>
    </recommendedName>
</protein>
<evidence type="ECO:0008006" key="3">
    <source>
        <dbReference type="Google" id="ProtNLM"/>
    </source>
</evidence>
<dbReference type="RefSeq" id="WP_345368825.1">
    <property type="nucleotide sequence ID" value="NZ_BAABJX010000009.1"/>
</dbReference>
<evidence type="ECO:0000313" key="2">
    <source>
        <dbReference type="Proteomes" id="UP001500298"/>
    </source>
</evidence>
<proteinExistence type="predicted"/>
<name>A0ABP9CZQ4_9BACT</name>
<dbReference type="EMBL" id="BAABJX010000009">
    <property type="protein sequence ID" value="GAA4823085.1"/>
    <property type="molecule type" value="Genomic_DNA"/>
</dbReference>
<dbReference type="Proteomes" id="UP001500298">
    <property type="component" value="Unassembled WGS sequence"/>
</dbReference>
<dbReference type="InterPro" id="IPR011051">
    <property type="entry name" value="RmlC_Cupin_sf"/>
</dbReference>
<sequence>MFIEKPTIIEAAGNKPKLIEEFFGRVNSQDANVSIARMSSPEGWTEPGQTPEFDEYTVVLTGALHVKTKEGEQKVSAGQAILIPKGTWVQYSSPYEGGAHYMAICLPAFSMDTVHRDA</sequence>
<dbReference type="SUPFAM" id="SSF51182">
    <property type="entry name" value="RmlC-like cupins"/>
    <property type="match status" value="1"/>
</dbReference>
<reference evidence="2" key="1">
    <citation type="journal article" date="2019" name="Int. J. Syst. Evol. Microbiol.">
        <title>The Global Catalogue of Microorganisms (GCM) 10K type strain sequencing project: providing services to taxonomists for standard genome sequencing and annotation.</title>
        <authorList>
            <consortium name="The Broad Institute Genomics Platform"/>
            <consortium name="The Broad Institute Genome Sequencing Center for Infectious Disease"/>
            <person name="Wu L."/>
            <person name="Ma J."/>
        </authorList>
    </citation>
    <scope>NUCLEOTIDE SEQUENCE [LARGE SCALE GENOMIC DNA]</scope>
    <source>
        <strain evidence="2">JCM 18326</strain>
    </source>
</reference>
<gene>
    <name evidence="1" type="ORF">GCM10023331_04380</name>
</gene>
<organism evidence="1 2">
    <name type="scientific">Algivirga pacifica</name>
    <dbReference type="NCBI Taxonomy" id="1162670"/>
    <lineage>
        <taxon>Bacteria</taxon>
        <taxon>Pseudomonadati</taxon>
        <taxon>Bacteroidota</taxon>
        <taxon>Cytophagia</taxon>
        <taxon>Cytophagales</taxon>
        <taxon>Flammeovirgaceae</taxon>
        <taxon>Algivirga</taxon>
    </lineage>
</organism>